<proteinExistence type="predicted"/>
<feature type="transmembrane region" description="Helical" evidence="1">
    <location>
        <begin position="208"/>
        <end position="229"/>
    </location>
</feature>
<organism evidence="2 3">
    <name type="scientific">Tepidibacillus decaturensis</name>
    <dbReference type="NCBI Taxonomy" id="1413211"/>
    <lineage>
        <taxon>Bacteria</taxon>
        <taxon>Bacillati</taxon>
        <taxon>Bacillota</taxon>
        <taxon>Bacilli</taxon>
        <taxon>Bacillales</taxon>
        <taxon>Bacillaceae</taxon>
        <taxon>Tepidibacillus</taxon>
    </lineage>
</organism>
<keyword evidence="1" id="KW-0472">Membrane</keyword>
<dbReference type="RefSeq" id="WP_068724877.1">
    <property type="nucleotide sequence ID" value="NZ_LSKU01000001.1"/>
</dbReference>
<evidence type="ECO:0008006" key="4">
    <source>
        <dbReference type="Google" id="ProtNLM"/>
    </source>
</evidence>
<keyword evidence="1" id="KW-0812">Transmembrane</keyword>
<reference evidence="2 3" key="1">
    <citation type="submission" date="2016-02" db="EMBL/GenBank/DDBJ databases">
        <title>Draft Genome for Tepidibacillus decaturensis nov. sp. Strain Z9, an Anaerobic, Moderately Thermophilic and Heterotrophic Bacterium from Deep Subsurface of the Illinois Basin, USA.</title>
        <authorList>
            <person name="Dong Y."/>
            <person name="Chang J.Y."/>
            <person name="Sanford R."/>
            <person name="Fouke B.W."/>
        </authorList>
    </citation>
    <scope>NUCLEOTIDE SEQUENCE [LARGE SCALE GENOMIC DNA]</scope>
    <source>
        <strain evidence="2 3">Z9</strain>
    </source>
</reference>
<name>A0A135L4B2_9BACI</name>
<evidence type="ECO:0000313" key="2">
    <source>
        <dbReference type="EMBL" id="KXG43854.1"/>
    </source>
</evidence>
<accession>A0A135L4B2</accession>
<keyword evidence="3" id="KW-1185">Reference proteome</keyword>
<sequence length="231" mass="27110">MFYYLLLGHLLGDFTFQTGKIAENKLKYWRWNLLHSSIITICMLILLFPFNSYILGFILLNGILHFMIDSFKSKLSIKSSLGSFLYFILDQVVHIMILYWLSTIIVKISPPLLIDVQIIKFLIILVFISSFSAILIQFILKAIFPAYQKKFFNGNEKGVGQLTRIVSFFIFYLSFSFSIYFLIGLLAIIIGLIIYYNRKWRTWMSLNYFIAKLFMDVLISMIGFIFLLIQE</sequence>
<comment type="caution">
    <text evidence="2">The sequence shown here is derived from an EMBL/GenBank/DDBJ whole genome shotgun (WGS) entry which is preliminary data.</text>
</comment>
<dbReference type="AlphaFoldDB" id="A0A135L4B2"/>
<dbReference type="EMBL" id="LSKU01000001">
    <property type="protein sequence ID" value="KXG43854.1"/>
    <property type="molecule type" value="Genomic_DNA"/>
</dbReference>
<dbReference type="Pfam" id="PF11750">
    <property type="entry name" value="DUF3307"/>
    <property type="match status" value="1"/>
</dbReference>
<dbReference type="STRING" id="1413211.U473_07415"/>
<dbReference type="Proteomes" id="UP000070352">
    <property type="component" value="Unassembled WGS sequence"/>
</dbReference>
<evidence type="ECO:0000313" key="3">
    <source>
        <dbReference type="Proteomes" id="UP000070352"/>
    </source>
</evidence>
<protein>
    <recommendedName>
        <fullName evidence="4">DUF3307 domain-containing protein</fullName>
    </recommendedName>
</protein>
<dbReference type="OrthoDB" id="5122730at2"/>
<keyword evidence="1" id="KW-1133">Transmembrane helix</keyword>
<dbReference type="InterPro" id="IPR021737">
    <property type="entry name" value="Phage_phiKZ_Orf197"/>
</dbReference>
<gene>
    <name evidence="2" type="ORF">U473_07415</name>
</gene>
<feature type="transmembrane region" description="Helical" evidence="1">
    <location>
        <begin position="165"/>
        <end position="196"/>
    </location>
</feature>
<feature type="transmembrane region" description="Helical" evidence="1">
    <location>
        <begin position="38"/>
        <end position="64"/>
    </location>
</feature>
<feature type="transmembrane region" description="Helical" evidence="1">
    <location>
        <begin position="118"/>
        <end position="144"/>
    </location>
</feature>
<evidence type="ECO:0000256" key="1">
    <source>
        <dbReference type="SAM" id="Phobius"/>
    </source>
</evidence>
<feature type="transmembrane region" description="Helical" evidence="1">
    <location>
        <begin position="84"/>
        <end position="106"/>
    </location>
</feature>